<name>A0A1Q8HYC3_9ACTO</name>
<dbReference type="Proteomes" id="UP000185736">
    <property type="component" value="Unassembled WGS sequence"/>
</dbReference>
<feature type="chain" id="PRO_5013316936" evidence="1">
    <location>
        <begin position="22"/>
        <end position="69"/>
    </location>
</feature>
<protein>
    <submittedName>
        <fullName evidence="2">Uncharacterized protein</fullName>
    </submittedName>
</protein>
<reference evidence="2 3" key="1">
    <citation type="submission" date="2016-12" db="EMBL/GenBank/DDBJ databases">
        <title>Genomic comparison of strains in the 'Actinomyces naeslundii' group.</title>
        <authorList>
            <person name="Mughal S.R."/>
            <person name="Do T."/>
            <person name="Gilbert S.C."/>
            <person name="Witherden E.A."/>
            <person name="Didelot X."/>
            <person name="Beighton D."/>
        </authorList>
    </citation>
    <scope>NUCLEOTIDE SEQUENCE [LARGE SCALE GENOMIC DNA]</scope>
    <source>
        <strain evidence="2 3">S64C</strain>
    </source>
</reference>
<feature type="signal peptide" evidence="1">
    <location>
        <begin position="1"/>
        <end position="21"/>
    </location>
</feature>
<evidence type="ECO:0000313" key="3">
    <source>
        <dbReference type="Proteomes" id="UP000185736"/>
    </source>
</evidence>
<dbReference type="AlphaFoldDB" id="A0A1Q8HYC3"/>
<keyword evidence="1" id="KW-0732">Signal</keyword>
<evidence type="ECO:0000256" key="1">
    <source>
        <dbReference type="SAM" id="SignalP"/>
    </source>
</evidence>
<accession>A0A1Q8HYC3</accession>
<gene>
    <name evidence="2" type="ORF">BKH32_11760</name>
</gene>
<proteinExistence type="predicted"/>
<organism evidence="2 3">
    <name type="scientific">Actinomyces oris</name>
    <dbReference type="NCBI Taxonomy" id="544580"/>
    <lineage>
        <taxon>Bacteria</taxon>
        <taxon>Bacillati</taxon>
        <taxon>Actinomycetota</taxon>
        <taxon>Actinomycetes</taxon>
        <taxon>Actinomycetales</taxon>
        <taxon>Actinomycetaceae</taxon>
        <taxon>Actinomyces</taxon>
    </lineage>
</organism>
<comment type="caution">
    <text evidence="2">The sequence shown here is derived from an EMBL/GenBank/DDBJ whole genome shotgun (WGS) entry which is preliminary data.</text>
</comment>
<dbReference type="EMBL" id="MSGO01000059">
    <property type="protein sequence ID" value="OLL13846.1"/>
    <property type="molecule type" value="Genomic_DNA"/>
</dbReference>
<sequence length="69" mass="7126">MALSAGILTTGLALSGTTASAAEPAAVTASASQANNDGTAPTGVRGWFKQQYQTIQELDRAMQRAFPQK</sequence>
<evidence type="ECO:0000313" key="2">
    <source>
        <dbReference type="EMBL" id="OLL13846.1"/>
    </source>
</evidence>